<dbReference type="GO" id="GO:0016020">
    <property type="term" value="C:membrane"/>
    <property type="evidence" value="ECO:0007669"/>
    <property type="project" value="UniProtKB-SubCell"/>
</dbReference>
<feature type="transmembrane region" description="Helical" evidence="6">
    <location>
        <begin position="126"/>
        <end position="143"/>
    </location>
</feature>
<evidence type="ECO:0000256" key="3">
    <source>
        <dbReference type="ARBA" id="ARBA00022692"/>
    </source>
</evidence>
<dbReference type="PANTHER" id="PTHR32322">
    <property type="entry name" value="INNER MEMBRANE TRANSPORTER"/>
    <property type="match status" value="1"/>
</dbReference>
<feature type="transmembrane region" description="Helical" evidence="6">
    <location>
        <begin position="186"/>
        <end position="207"/>
    </location>
</feature>
<evidence type="ECO:0000256" key="4">
    <source>
        <dbReference type="ARBA" id="ARBA00022989"/>
    </source>
</evidence>
<dbReference type="Gene3D" id="1.10.3730.20">
    <property type="match status" value="1"/>
</dbReference>
<evidence type="ECO:0000259" key="7">
    <source>
        <dbReference type="Pfam" id="PF00892"/>
    </source>
</evidence>
<comment type="subcellular location">
    <subcellularLocation>
        <location evidence="1">Membrane</location>
        <topology evidence="1">Multi-pass membrane protein</topology>
    </subcellularLocation>
</comment>
<feature type="transmembrane region" description="Helical" evidence="6">
    <location>
        <begin position="35"/>
        <end position="55"/>
    </location>
</feature>
<feature type="transmembrane region" description="Helical" evidence="6">
    <location>
        <begin position="100"/>
        <end position="119"/>
    </location>
</feature>
<evidence type="ECO:0000313" key="8">
    <source>
        <dbReference type="EMBL" id="SUX22302.1"/>
    </source>
</evidence>
<feature type="domain" description="EamA" evidence="7">
    <location>
        <begin position="158"/>
        <end position="296"/>
    </location>
</feature>
<dbReference type="AlphaFoldDB" id="A0A381E6Q8"/>
<feature type="transmembrane region" description="Helical" evidence="6">
    <location>
        <begin position="149"/>
        <end position="174"/>
    </location>
</feature>
<organism evidence="8 9">
    <name type="scientific">Cardiobacterium valvarum</name>
    <dbReference type="NCBI Taxonomy" id="194702"/>
    <lineage>
        <taxon>Bacteria</taxon>
        <taxon>Pseudomonadati</taxon>
        <taxon>Pseudomonadota</taxon>
        <taxon>Gammaproteobacteria</taxon>
        <taxon>Cardiobacteriales</taxon>
        <taxon>Cardiobacteriaceae</taxon>
        <taxon>Cardiobacterium</taxon>
    </lineage>
</organism>
<dbReference type="InterPro" id="IPR037185">
    <property type="entry name" value="EmrE-like"/>
</dbReference>
<evidence type="ECO:0000256" key="1">
    <source>
        <dbReference type="ARBA" id="ARBA00004141"/>
    </source>
</evidence>
<dbReference type="Proteomes" id="UP000254572">
    <property type="component" value="Unassembled WGS sequence"/>
</dbReference>
<keyword evidence="9" id="KW-1185">Reference proteome</keyword>
<feature type="transmembrane region" description="Helical" evidence="6">
    <location>
        <begin position="279"/>
        <end position="298"/>
    </location>
</feature>
<dbReference type="SUPFAM" id="SSF103481">
    <property type="entry name" value="Multidrug resistance efflux transporter EmrE"/>
    <property type="match status" value="2"/>
</dbReference>
<proteinExistence type="inferred from homology"/>
<keyword evidence="4 6" id="KW-1133">Transmembrane helix</keyword>
<name>A0A381E6Q8_9GAMM</name>
<reference evidence="8 9" key="1">
    <citation type="submission" date="2018-06" db="EMBL/GenBank/DDBJ databases">
        <authorList>
            <consortium name="Pathogen Informatics"/>
            <person name="Doyle S."/>
        </authorList>
    </citation>
    <scope>NUCLEOTIDE SEQUENCE [LARGE SCALE GENOMIC DNA]</scope>
    <source>
        <strain evidence="8 9">NCTC13294</strain>
    </source>
</reference>
<feature type="transmembrane region" description="Helical" evidence="6">
    <location>
        <begin position="70"/>
        <end position="94"/>
    </location>
</feature>
<evidence type="ECO:0000313" key="9">
    <source>
        <dbReference type="Proteomes" id="UP000254572"/>
    </source>
</evidence>
<dbReference type="EMBL" id="UFUW01000001">
    <property type="protein sequence ID" value="SUX22302.1"/>
    <property type="molecule type" value="Genomic_DNA"/>
</dbReference>
<dbReference type="RefSeq" id="WP_218565550.1">
    <property type="nucleotide sequence ID" value="NZ_JBHLZC010000001.1"/>
</dbReference>
<keyword evidence="3 6" id="KW-0812">Transmembrane</keyword>
<dbReference type="PANTHER" id="PTHR32322:SF2">
    <property type="entry name" value="EAMA DOMAIN-CONTAINING PROTEIN"/>
    <property type="match status" value="1"/>
</dbReference>
<comment type="similarity">
    <text evidence="2">Belongs to the EamA transporter family.</text>
</comment>
<dbReference type="InterPro" id="IPR050638">
    <property type="entry name" value="AA-Vitamin_Transporters"/>
</dbReference>
<evidence type="ECO:0000256" key="2">
    <source>
        <dbReference type="ARBA" id="ARBA00007362"/>
    </source>
</evidence>
<feature type="transmembrane region" description="Helical" evidence="6">
    <location>
        <begin position="254"/>
        <end position="273"/>
    </location>
</feature>
<keyword evidence="5 6" id="KW-0472">Membrane</keyword>
<evidence type="ECO:0000256" key="6">
    <source>
        <dbReference type="SAM" id="Phobius"/>
    </source>
</evidence>
<protein>
    <submittedName>
        <fullName evidence="8">Uncharacterized inner membrane transporter yhbE</fullName>
    </submittedName>
</protein>
<accession>A0A381E6Q8</accession>
<evidence type="ECO:0000256" key="5">
    <source>
        <dbReference type="ARBA" id="ARBA00023136"/>
    </source>
</evidence>
<sequence length="301" mass="32390">MTPYVRCHLQLIAMALLWGATWSWGRVVVQTLSPLTAAALRLLLATVPLTLWLLYREGRAPFMQLNARQWLGLTAAATCGVCGYAVFFMLALQYVPAGKAATVVALNPVPPLLLAAWLFKEKLNGGICCGMALAVFGALTAIARGNPFAIFSGGVSVGEYLLLATVLCWTGYALISRVLLRGISPLTTTTVTVLIGALMLLVLALAFDGSVFWQQTLHAPVRTWGILAAMALGGTMLCYLWYFDGIRHLGVGTATSYMTLVPVFGITIATLWLHEPLHASLLIGGTMVVAGMWLMNYAGRR</sequence>
<dbReference type="Pfam" id="PF00892">
    <property type="entry name" value="EamA"/>
    <property type="match status" value="2"/>
</dbReference>
<gene>
    <name evidence="8" type="primary">yhbE_1</name>
    <name evidence="8" type="ORF">NCTC13294_01217</name>
</gene>
<feature type="transmembrane region" description="Helical" evidence="6">
    <location>
        <begin position="219"/>
        <end position="242"/>
    </location>
</feature>
<dbReference type="InterPro" id="IPR000620">
    <property type="entry name" value="EamA_dom"/>
</dbReference>
<feature type="domain" description="EamA" evidence="7">
    <location>
        <begin position="8"/>
        <end position="140"/>
    </location>
</feature>